<protein>
    <submittedName>
        <fullName evidence="1">Uncharacterized protein</fullName>
    </submittedName>
</protein>
<evidence type="ECO:0000313" key="2">
    <source>
        <dbReference type="Proteomes" id="UP000299102"/>
    </source>
</evidence>
<proteinExistence type="predicted"/>
<comment type="caution">
    <text evidence="1">The sequence shown here is derived from an EMBL/GenBank/DDBJ whole genome shotgun (WGS) entry which is preliminary data.</text>
</comment>
<sequence>MIKACHVAALRRIRATSDSPKLTRDPLAVVARFAMEGAMIKVIGPLARDEPQQQVSGRPARARASARLLHISGENTVEKFKAFRRHHVSVVRAGIGLSLSADDFVKIV</sequence>
<organism evidence="1 2">
    <name type="scientific">Eumeta variegata</name>
    <name type="common">Bagworm moth</name>
    <name type="synonym">Eumeta japonica</name>
    <dbReference type="NCBI Taxonomy" id="151549"/>
    <lineage>
        <taxon>Eukaryota</taxon>
        <taxon>Metazoa</taxon>
        <taxon>Ecdysozoa</taxon>
        <taxon>Arthropoda</taxon>
        <taxon>Hexapoda</taxon>
        <taxon>Insecta</taxon>
        <taxon>Pterygota</taxon>
        <taxon>Neoptera</taxon>
        <taxon>Endopterygota</taxon>
        <taxon>Lepidoptera</taxon>
        <taxon>Glossata</taxon>
        <taxon>Ditrysia</taxon>
        <taxon>Tineoidea</taxon>
        <taxon>Psychidae</taxon>
        <taxon>Oiketicinae</taxon>
        <taxon>Eumeta</taxon>
    </lineage>
</organism>
<dbReference type="Proteomes" id="UP000299102">
    <property type="component" value="Unassembled WGS sequence"/>
</dbReference>
<dbReference type="AlphaFoldDB" id="A0A4C1T7Y5"/>
<evidence type="ECO:0000313" key="1">
    <source>
        <dbReference type="EMBL" id="GBP10305.1"/>
    </source>
</evidence>
<keyword evidence="2" id="KW-1185">Reference proteome</keyword>
<gene>
    <name evidence="1" type="ORF">EVAR_5626_1</name>
</gene>
<name>A0A4C1T7Y5_EUMVA</name>
<dbReference type="EMBL" id="BGZK01000040">
    <property type="protein sequence ID" value="GBP10305.1"/>
    <property type="molecule type" value="Genomic_DNA"/>
</dbReference>
<reference evidence="1 2" key="1">
    <citation type="journal article" date="2019" name="Commun. Biol.">
        <title>The bagworm genome reveals a unique fibroin gene that provides high tensile strength.</title>
        <authorList>
            <person name="Kono N."/>
            <person name="Nakamura H."/>
            <person name="Ohtoshi R."/>
            <person name="Tomita M."/>
            <person name="Numata K."/>
            <person name="Arakawa K."/>
        </authorList>
    </citation>
    <scope>NUCLEOTIDE SEQUENCE [LARGE SCALE GENOMIC DNA]</scope>
</reference>
<accession>A0A4C1T7Y5</accession>